<protein>
    <recommendedName>
        <fullName evidence="2">BTB domain-containing protein</fullName>
    </recommendedName>
</protein>
<proteinExistence type="predicted"/>
<feature type="domain" description="BTB" evidence="2">
    <location>
        <begin position="19"/>
        <end position="86"/>
    </location>
</feature>
<dbReference type="Pfam" id="PF00651">
    <property type="entry name" value="BTB"/>
    <property type="match status" value="1"/>
</dbReference>
<sequence>MDKWLQPEFRNLLENKKFCDCHIEVKKQTFECHKVILASASEFFERMFLSDFNESKSGKFVLNDVQPETFAHFLHYVYTYDTKALQKHATLTMIMELLVCGSSWLVESIVFDCVAIIKMKLPTMLIGDLVRVFQKAHDIEKEDLIICCKNQLHSRYRETMNCCETVFLTSEVFKQYLIITQDCLPEVERFKMMQTYLSVNGLIDNEAVEPTEHVYGDVGQVELPENSNDDDGPKEKERDDSESLDLKMLVSIPRKTMPKLHSREFDMERFRVWDKFLKNAAPAKCRNDSICDQRCRL</sequence>
<dbReference type="Gene3D" id="3.30.710.10">
    <property type="entry name" value="Potassium Channel Kv1.1, Chain A"/>
    <property type="match status" value="1"/>
</dbReference>
<accession>B3NH20</accession>
<keyword evidence="4" id="KW-1185">Reference proteome</keyword>
<dbReference type="SMART" id="SM00225">
    <property type="entry name" value="BTB"/>
    <property type="match status" value="1"/>
</dbReference>
<dbReference type="eggNOG" id="KOG2075">
    <property type="taxonomic scope" value="Eukaryota"/>
</dbReference>
<dbReference type="OMA" id="KFCDCHI"/>
<feature type="compositionally biased region" description="Basic and acidic residues" evidence="1">
    <location>
        <begin position="231"/>
        <end position="243"/>
    </location>
</feature>
<dbReference type="PROSITE" id="PS50097">
    <property type="entry name" value="BTB"/>
    <property type="match status" value="1"/>
</dbReference>
<dbReference type="InterPro" id="IPR011333">
    <property type="entry name" value="SKP1/BTB/POZ_sf"/>
</dbReference>
<dbReference type="PhylomeDB" id="B3NH20"/>
<evidence type="ECO:0000313" key="4">
    <source>
        <dbReference type="Proteomes" id="UP000008711"/>
    </source>
</evidence>
<evidence type="ECO:0000313" key="3">
    <source>
        <dbReference type="EMBL" id="EDV51477.1"/>
    </source>
</evidence>
<dbReference type="OrthoDB" id="7872163at2759"/>
<dbReference type="SUPFAM" id="SSF54695">
    <property type="entry name" value="POZ domain"/>
    <property type="match status" value="1"/>
</dbReference>
<dbReference type="CDD" id="cd18186">
    <property type="entry name" value="BTB_POZ_ZBTB_KLHL-like"/>
    <property type="match status" value="1"/>
</dbReference>
<dbReference type="PANTHER" id="PTHR24413">
    <property type="entry name" value="SPECKLE-TYPE POZ PROTEIN"/>
    <property type="match status" value="1"/>
</dbReference>
<gene>
    <name evidence="3" type="primary">Dere\GG13879</name>
    <name evidence="3" type="synonym">dere_GLEANR_14103</name>
    <name evidence="3" type="synonym">GG13879</name>
    <name evidence="3" type="ORF">Dere_GG13879</name>
</gene>
<dbReference type="EMBL" id="CH954178">
    <property type="protein sequence ID" value="EDV51477.1"/>
    <property type="molecule type" value="Genomic_DNA"/>
</dbReference>
<reference evidence="3 4" key="2">
    <citation type="journal article" date="2008" name="Bioinformatics">
        <title>Assembly reconciliation.</title>
        <authorList>
            <person name="Zimin A.V."/>
            <person name="Smith D.R."/>
            <person name="Sutton G."/>
            <person name="Yorke J.A."/>
        </authorList>
    </citation>
    <scope>NUCLEOTIDE SEQUENCE [LARGE SCALE GENOMIC DNA]</scope>
    <source>
        <strain evidence="3 4">TSC#14021-0224.01</strain>
    </source>
</reference>
<evidence type="ECO:0000256" key="1">
    <source>
        <dbReference type="SAM" id="MobiDB-lite"/>
    </source>
</evidence>
<reference evidence="3 4" key="1">
    <citation type="journal article" date="2007" name="Nature">
        <title>Evolution of genes and genomes on the Drosophila phylogeny.</title>
        <authorList>
            <consortium name="Drosophila 12 Genomes Consortium"/>
            <person name="Clark A.G."/>
            <person name="Eisen M.B."/>
            <person name="Smith D.R."/>
            <person name="Bergman C.M."/>
            <person name="Oliver B."/>
            <person name="Markow T.A."/>
            <person name="Kaufman T.C."/>
            <person name="Kellis M."/>
            <person name="Gelbart W."/>
            <person name="Iyer V.N."/>
            <person name="Pollard D.A."/>
            <person name="Sackton T.B."/>
            <person name="Larracuente A.M."/>
            <person name="Singh N.D."/>
            <person name="Abad J.P."/>
            <person name="Abt D.N."/>
            <person name="Adryan B."/>
            <person name="Aguade M."/>
            <person name="Akashi H."/>
            <person name="Anderson W.W."/>
            <person name="Aquadro C.F."/>
            <person name="Ardell D.H."/>
            <person name="Arguello R."/>
            <person name="Artieri C.G."/>
            <person name="Barbash D.A."/>
            <person name="Barker D."/>
            <person name="Barsanti P."/>
            <person name="Batterham P."/>
            <person name="Batzoglou S."/>
            <person name="Begun D."/>
            <person name="Bhutkar A."/>
            <person name="Blanco E."/>
            <person name="Bosak S.A."/>
            <person name="Bradley R.K."/>
            <person name="Brand A.D."/>
            <person name="Brent M.R."/>
            <person name="Brooks A.N."/>
            <person name="Brown R.H."/>
            <person name="Butlin R.K."/>
            <person name="Caggese C."/>
            <person name="Calvi B.R."/>
            <person name="Bernardo de Carvalho A."/>
            <person name="Caspi A."/>
            <person name="Castrezana S."/>
            <person name="Celniker S.E."/>
            <person name="Chang J.L."/>
            <person name="Chapple C."/>
            <person name="Chatterji S."/>
            <person name="Chinwalla A."/>
            <person name="Civetta A."/>
            <person name="Clifton S.W."/>
            <person name="Comeron J.M."/>
            <person name="Costello J.C."/>
            <person name="Coyne J.A."/>
            <person name="Daub J."/>
            <person name="David R.G."/>
            <person name="Delcher A.L."/>
            <person name="Delehaunty K."/>
            <person name="Do C.B."/>
            <person name="Ebling H."/>
            <person name="Edwards K."/>
            <person name="Eickbush T."/>
            <person name="Evans J.D."/>
            <person name="Filipski A."/>
            <person name="Findeiss S."/>
            <person name="Freyhult E."/>
            <person name="Fulton L."/>
            <person name="Fulton R."/>
            <person name="Garcia A.C."/>
            <person name="Gardiner A."/>
            <person name="Garfield D.A."/>
            <person name="Garvin B.E."/>
            <person name="Gibson G."/>
            <person name="Gilbert D."/>
            <person name="Gnerre S."/>
            <person name="Godfrey J."/>
            <person name="Good R."/>
            <person name="Gotea V."/>
            <person name="Gravely B."/>
            <person name="Greenberg A.J."/>
            <person name="Griffiths-Jones S."/>
            <person name="Gross S."/>
            <person name="Guigo R."/>
            <person name="Gustafson E.A."/>
            <person name="Haerty W."/>
            <person name="Hahn M.W."/>
            <person name="Halligan D.L."/>
            <person name="Halpern A.L."/>
            <person name="Halter G.M."/>
            <person name="Han M.V."/>
            <person name="Heger A."/>
            <person name="Hillier L."/>
            <person name="Hinrichs A.S."/>
            <person name="Holmes I."/>
            <person name="Hoskins R.A."/>
            <person name="Hubisz M.J."/>
            <person name="Hultmark D."/>
            <person name="Huntley M.A."/>
            <person name="Jaffe D.B."/>
            <person name="Jagadeeshan S."/>
            <person name="Jeck W.R."/>
            <person name="Johnson J."/>
            <person name="Jones C.D."/>
            <person name="Jordan W.C."/>
            <person name="Karpen G.H."/>
            <person name="Kataoka E."/>
            <person name="Keightley P.D."/>
            <person name="Kheradpour P."/>
            <person name="Kirkness E.F."/>
            <person name="Koerich L.B."/>
            <person name="Kristiansen K."/>
            <person name="Kudrna D."/>
            <person name="Kulathinal R.J."/>
            <person name="Kumar S."/>
            <person name="Kwok R."/>
            <person name="Lander E."/>
            <person name="Langley C.H."/>
            <person name="Lapoint R."/>
            <person name="Lazzaro B.P."/>
            <person name="Lee S.J."/>
            <person name="Levesque L."/>
            <person name="Li R."/>
            <person name="Lin C.F."/>
            <person name="Lin M.F."/>
            <person name="Lindblad-Toh K."/>
            <person name="Llopart A."/>
            <person name="Long M."/>
            <person name="Low L."/>
            <person name="Lozovsky E."/>
            <person name="Lu J."/>
            <person name="Luo M."/>
            <person name="Machado C.A."/>
            <person name="Makalowski W."/>
            <person name="Marzo M."/>
            <person name="Matsuda M."/>
            <person name="Matzkin L."/>
            <person name="McAllister B."/>
            <person name="McBride C.S."/>
            <person name="McKernan B."/>
            <person name="McKernan K."/>
            <person name="Mendez-Lago M."/>
            <person name="Minx P."/>
            <person name="Mollenhauer M.U."/>
            <person name="Montooth K."/>
            <person name="Mount S.M."/>
            <person name="Mu X."/>
            <person name="Myers E."/>
            <person name="Negre B."/>
            <person name="Newfeld S."/>
            <person name="Nielsen R."/>
            <person name="Noor M.A."/>
            <person name="O'Grady P."/>
            <person name="Pachter L."/>
            <person name="Papaceit M."/>
            <person name="Parisi M.J."/>
            <person name="Parisi M."/>
            <person name="Parts L."/>
            <person name="Pedersen J.S."/>
            <person name="Pesole G."/>
            <person name="Phillippy A.M."/>
            <person name="Ponting C.P."/>
            <person name="Pop M."/>
            <person name="Porcelli D."/>
            <person name="Powell J.R."/>
            <person name="Prohaska S."/>
            <person name="Pruitt K."/>
            <person name="Puig M."/>
            <person name="Quesneville H."/>
            <person name="Ram K.R."/>
            <person name="Rand D."/>
            <person name="Rasmussen M.D."/>
            <person name="Reed L.K."/>
            <person name="Reenan R."/>
            <person name="Reily A."/>
            <person name="Remington K.A."/>
            <person name="Rieger T.T."/>
            <person name="Ritchie M.G."/>
            <person name="Robin C."/>
            <person name="Rogers Y.H."/>
            <person name="Rohde C."/>
            <person name="Rozas J."/>
            <person name="Rubenfield M.J."/>
            <person name="Ruiz A."/>
            <person name="Russo S."/>
            <person name="Salzberg S.L."/>
            <person name="Sanchez-Gracia A."/>
            <person name="Saranga D.J."/>
            <person name="Sato H."/>
            <person name="Schaeffer S.W."/>
            <person name="Schatz M.C."/>
            <person name="Schlenke T."/>
            <person name="Schwartz R."/>
            <person name="Segarra C."/>
            <person name="Singh R.S."/>
            <person name="Sirot L."/>
            <person name="Sirota M."/>
            <person name="Sisneros N.B."/>
            <person name="Smith C.D."/>
            <person name="Smith T.F."/>
            <person name="Spieth J."/>
            <person name="Stage D.E."/>
            <person name="Stark A."/>
            <person name="Stephan W."/>
            <person name="Strausberg R.L."/>
            <person name="Strempel S."/>
            <person name="Sturgill D."/>
            <person name="Sutton G."/>
            <person name="Sutton G.G."/>
            <person name="Tao W."/>
            <person name="Teichmann S."/>
            <person name="Tobari Y.N."/>
            <person name="Tomimura Y."/>
            <person name="Tsolas J.M."/>
            <person name="Valente V.L."/>
            <person name="Venter E."/>
            <person name="Venter J.C."/>
            <person name="Vicario S."/>
            <person name="Vieira F.G."/>
            <person name="Vilella A.J."/>
            <person name="Villasante A."/>
            <person name="Walenz B."/>
            <person name="Wang J."/>
            <person name="Wasserman M."/>
            <person name="Watts T."/>
            <person name="Wilson D."/>
            <person name="Wilson R.K."/>
            <person name="Wing R.A."/>
            <person name="Wolfner M.F."/>
            <person name="Wong A."/>
            <person name="Wong G.K."/>
            <person name="Wu C.I."/>
            <person name="Wu G."/>
            <person name="Yamamoto D."/>
            <person name="Yang H.P."/>
            <person name="Yang S.P."/>
            <person name="Yorke J.A."/>
            <person name="Yoshida K."/>
            <person name="Zdobnov E."/>
            <person name="Zhang P."/>
            <person name="Zhang Y."/>
            <person name="Zimin A.V."/>
            <person name="Baldwin J."/>
            <person name="Abdouelleil A."/>
            <person name="Abdulkadir J."/>
            <person name="Abebe A."/>
            <person name="Abera B."/>
            <person name="Abreu J."/>
            <person name="Acer S.C."/>
            <person name="Aftuck L."/>
            <person name="Alexander A."/>
            <person name="An P."/>
            <person name="Anderson E."/>
            <person name="Anderson S."/>
            <person name="Arachi H."/>
            <person name="Azer M."/>
            <person name="Bachantsang P."/>
            <person name="Barry A."/>
            <person name="Bayul T."/>
            <person name="Berlin A."/>
            <person name="Bessette D."/>
            <person name="Bloom T."/>
            <person name="Blye J."/>
            <person name="Boguslavskiy L."/>
            <person name="Bonnet C."/>
            <person name="Boukhgalter B."/>
            <person name="Bourzgui I."/>
            <person name="Brown A."/>
            <person name="Cahill P."/>
            <person name="Channer S."/>
            <person name="Cheshatsang Y."/>
            <person name="Chuda L."/>
            <person name="Citroen M."/>
            <person name="Collymore A."/>
            <person name="Cooke P."/>
            <person name="Costello M."/>
            <person name="D'Aco K."/>
            <person name="Daza R."/>
            <person name="De Haan G."/>
            <person name="DeGray S."/>
            <person name="DeMaso C."/>
            <person name="Dhargay N."/>
            <person name="Dooley K."/>
            <person name="Dooley E."/>
            <person name="Doricent M."/>
            <person name="Dorje P."/>
            <person name="Dorjee K."/>
            <person name="Dupes A."/>
            <person name="Elong R."/>
            <person name="Falk J."/>
            <person name="Farina A."/>
            <person name="Faro S."/>
            <person name="Ferguson D."/>
            <person name="Fisher S."/>
            <person name="Foley C.D."/>
            <person name="Franke A."/>
            <person name="Friedrich D."/>
            <person name="Gadbois L."/>
            <person name="Gearin G."/>
            <person name="Gearin C.R."/>
            <person name="Giannoukos G."/>
            <person name="Goode T."/>
            <person name="Graham J."/>
            <person name="Grandbois E."/>
            <person name="Grewal S."/>
            <person name="Gyaltsen K."/>
            <person name="Hafez N."/>
            <person name="Hagos B."/>
            <person name="Hall J."/>
            <person name="Henson C."/>
            <person name="Hollinger A."/>
            <person name="Honan T."/>
            <person name="Huard M.D."/>
            <person name="Hughes L."/>
            <person name="Hurhula B."/>
            <person name="Husby M.E."/>
            <person name="Kamat A."/>
            <person name="Kanga B."/>
            <person name="Kashin S."/>
            <person name="Khazanovich D."/>
            <person name="Kisner P."/>
            <person name="Lance K."/>
            <person name="Lara M."/>
            <person name="Lee W."/>
            <person name="Lennon N."/>
            <person name="Letendre F."/>
            <person name="LeVine R."/>
            <person name="Lipovsky A."/>
            <person name="Liu X."/>
            <person name="Liu J."/>
            <person name="Liu S."/>
            <person name="Lokyitsang T."/>
            <person name="Lokyitsang Y."/>
            <person name="Lubonja R."/>
            <person name="Lui A."/>
            <person name="MacDonald P."/>
            <person name="Magnisalis V."/>
            <person name="Maru K."/>
            <person name="Matthews C."/>
            <person name="McCusker W."/>
            <person name="McDonough S."/>
            <person name="Mehta T."/>
            <person name="Meldrim J."/>
            <person name="Meneus L."/>
            <person name="Mihai O."/>
            <person name="Mihalev A."/>
            <person name="Mihova T."/>
            <person name="Mittelman R."/>
            <person name="Mlenga V."/>
            <person name="Montmayeur A."/>
            <person name="Mulrain L."/>
            <person name="Navidi A."/>
            <person name="Naylor J."/>
            <person name="Negash T."/>
            <person name="Nguyen T."/>
            <person name="Nguyen N."/>
            <person name="Nicol R."/>
            <person name="Norbu C."/>
            <person name="Norbu N."/>
            <person name="Novod N."/>
            <person name="O'Neill B."/>
            <person name="Osman S."/>
            <person name="Markiewicz E."/>
            <person name="Oyono O.L."/>
            <person name="Patti C."/>
            <person name="Phunkhang P."/>
            <person name="Pierre F."/>
            <person name="Priest M."/>
            <person name="Raghuraman S."/>
            <person name="Rege F."/>
            <person name="Reyes R."/>
            <person name="Rise C."/>
            <person name="Rogov P."/>
            <person name="Ross K."/>
            <person name="Ryan E."/>
            <person name="Settipalli S."/>
            <person name="Shea T."/>
            <person name="Sherpa N."/>
            <person name="Shi L."/>
            <person name="Shih D."/>
            <person name="Sparrow T."/>
            <person name="Spaulding J."/>
            <person name="Stalker J."/>
            <person name="Stange-Thomann N."/>
            <person name="Stavropoulos S."/>
            <person name="Stone C."/>
            <person name="Strader C."/>
            <person name="Tesfaye S."/>
            <person name="Thomson T."/>
            <person name="Thoulutsang Y."/>
            <person name="Thoulutsang D."/>
            <person name="Topham K."/>
            <person name="Topping I."/>
            <person name="Tsamla T."/>
            <person name="Vassiliev H."/>
            <person name="Vo A."/>
            <person name="Wangchuk T."/>
            <person name="Wangdi T."/>
            <person name="Weiand M."/>
            <person name="Wilkinson J."/>
            <person name="Wilson A."/>
            <person name="Yadav S."/>
            <person name="Young G."/>
            <person name="Yu Q."/>
            <person name="Zembek L."/>
            <person name="Zhong D."/>
            <person name="Zimmer A."/>
            <person name="Zwirko Z."/>
            <person name="Jaffe D.B."/>
            <person name="Alvarez P."/>
            <person name="Brockman W."/>
            <person name="Butler J."/>
            <person name="Chin C."/>
            <person name="Gnerre S."/>
            <person name="Grabherr M."/>
            <person name="Kleber M."/>
            <person name="Mauceli E."/>
            <person name="MacCallum I."/>
        </authorList>
    </citation>
    <scope>NUCLEOTIDE SEQUENCE [LARGE SCALE GENOMIC DNA]</scope>
    <source>
        <strain evidence="3 4">TSC#14021-0224.01</strain>
    </source>
</reference>
<evidence type="ECO:0000259" key="2">
    <source>
        <dbReference type="PROSITE" id="PS50097"/>
    </source>
</evidence>
<dbReference type="AlphaFoldDB" id="B3NH20"/>
<dbReference type="HOGENOM" id="CLU_937712_0_0_1"/>
<feature type="region of interest" description="Disordered" evidence="1">
    <location>
        <begin position="218"/>
        <end position="243"/>
    </location>
</feature>
<name>B3NH20_DROER</name>
<organism evidence="3 4">
    <name type="scientific">Drosophila erecta</name>
    <name type="common">Fruit fly</name>
    <dbReference type="NCBI Taxonomy" id="7220"/>
    <lineage>
        <taxon>Eukaryota</taxon>
        <taxon>Metazoa</taxon>
        <taxon>Ecdysozoa</taxon>
        <taxon>Arthropoda</taxon>
        <taxon>Hexapoda</taxon>
        <taxon>Insecta</taxon>
        <taxon>Pterygota</taxon>
        <taxon>Neoptera</taxon>
        <taxon>Endopterygota</taxon>
        <taxon>Diptera</taxon>
        <taxon>Brachycera</taxon>
        <taxon>Muscomorpha</taxon>
        <taxon>Ephydroidea</taxon>
        <taxon>Drosophilidae</taxon>
        <taxon>Drosophila</taxon>
        <taxon>Sophophora</taxon>
    </lineage>
</organism>
<dbReference type="InterPro" id="IPR000210">
    <property type="entry name" value="BTB/POZ_dom"/>
</dbReference>
<dbReference type="Proteomes" id="UP000008711">
    <property type="component" value="Unassembled WGS sequence"/>
</dbReference>